<sequence>MELDTGVTVSTMSLAQFKKLCPGIQIRSMSVKLKTYTGEIIYPVGTSITSINWRPNCYRKESRCYIVKVLTRNYEDDLQKLLQEHSDVISDELREIPNCSYKFRIKNDNVQPIFYKPRQVPYALIGKVEDEIARLERLGVIEQVTHSQWGTPVVQISKKDRAIRLCAAYNTTINNAIDTFNKMSGGLVDSLPEI</sequence>
<dbReference type="PANTHER" id="PTHR37984:SF5">
    <property type="entry name" value="PROTEIN NYNRIN-LIKE"/>
    <property type="match status" value="1"/>
</dbReference>
<evidence type="ECO:0000313" key="1">
    <source>
        <dbReference type="EMBL" id="KAK9686619.1"/>
    </source>
</evidence>
<dbReference type="EMBL" id="JASPKY010000695">
    <property type="protein sequence ID" value="KAK9686619.1"/>
    <property type="molecule type" value="Genomic_DNA"/>
</dbReference>
<dbReference type="GO" id="GO:0071897">
    <property type="term" value="P:DNA biosynthetic process"/>
    <property type="evidence" value="ECO:0007669"/>
    <property type="project" value="UniProtKB-ARBA"/>
</dbReference>
<keyword evidence="2" id="KW-1185">Reference proteome</keyword>
<reference evidence="1 2" key="1">
    <citation type="journal article" date="2024" name="BMC Genomics">
        <title>De novo assembly and annotation of Popillia japonica's genome with initial clues to its potential as an invasive pest.</title>
        <authorList>
            <person name="Cucini C."/>
            <person name="Boschi S."/>
            <person name="Funari R."/>
            <person name="Cardaioli E."/>
            <person name="Iannotti N."/>
            <person name="Marturano G."/>
            <person name="Paoli F."/>
            <person name="Bruttini M."/>
            <person name="Carapelli A."/>
            <person name="Frati F."/>
            <person name="Nardi F."/>
        </authorList>
    </citation>
    <scope>NUCLEOTIDE SEQUENCE [LARGE SCALE GENOMIC DNA]</scope>
    <source>
        <strain evidence="1">DMR45628</strain>
    </source>
</reference>
<comment type="caution">
    <text evidence="1">The sequence shown here is derived from an EMBL/GenBank/DDBJ whole genome shotgun (WGS) entry which is preliminary data.</text>
</comment>
<dbReference type="SUPFAM" id="SSF56672">
    <property type="entry name" value="DNA/RNA polymerases"/>
    <property type="match status" value="1"/>
</dbReference>
<dbReference type="AlphaFoldDB" id="A0AAW1IBS1"/>
<proteinExistence type="predicted"/>
<organism evidence="1 2">
    <name type="scientific">Popillia japonica</name>
    <name type="common">Japanese beetle</name>
    <dbReference type="NCBI Taxonomy" id="7064"/>
    <lineage>
        <taxon>Eukaryota</taxon>
        <taxon>Metazoa</taxon>
        <taxon>Ecdysozoa</taxon>
        <taxon>Arthropoda</taxon>
        <taxon>Hexapoda</taxon>
        <taxon>Insecta</taxon>
        <taxon>Pterygota</taxon>
        <taxon>Neoptera</taxon>
        <taxon>Endopterygota</taxon>
        <taxon>Coleoptera</taxon>
        <taxon>Polyphaga</taxon>
        <taxon>Scarabaeiformia</taxon>
        <taxon>Scarabaeidae</taxon>
        <taxon>Rutelinae</taxon>
        <taxon>Popillia</taxon>
    </lineage>
</organism>
<dbReference type="PANTHER" id="PTHR37984">
    <property type="entry name" value="PROTEIN CBG26694"/>
    <property type="match status" value="1"/>
</dbReference>
<protein>
    <submittedName>
        <fullName evidence="1">Uncharacterized protein</fullName>
    </submittedName>
</protein>
<accession>A0AAW1IBS1</accession>
<gene>
    <name evidence="1" type="ORF">QE152_g37053</name>
</gene>
<dbReference type="InterPro" id="IPR043502">
    <property type="entry name" value="DNA/RNA_pol_sf"/>
</dbReference>
<dbReference type="Proteomes" id="UP001458880">
    <property type="component" value="Unassembled WGS sequence"/>
</dbReference>
<evidence type="ECO:0000313" key="2">
    <source>
        <dbReference type="Proteomes" id="UP001458880"/>
    </source>
</evidence>
<name>A0AAW1IBS1_POPJA</name>
<dbReference type="InterPro" id="IPR050951">
    <property type="entry name" value="Retrovirus_Pol_polyprotein"/>
</dbReference>
<dbReference type="Gene3D" id="3.10.10.10">
    <property type="entry name" value="HIV Type 1 Reverse Transcriptase, subunit A, domain 1"/>
    <property type="match status" value="1"/>
</dbReference>